<reference evidence="1 2" key="1">
    <citation type="submission" date="2018-08" db="EMBL/GenBank/DDBJ databases">
        <title>Whole genome sequence analysis of Dermacoccus abyssi bacteria isolated from Deep Mariana trench Micromonospora spp reveals genes involved in the environmental adaptation and production of secondary metabolites.</title>
        <authorList>
            <person name="Abdel-Mageed W.M."/>
            <person name="Lehri B."/>
            <person name="Nouioui I."/>
            <person name="Goodfellow I."/>
            <person name="Jaspars M."/>
            <person name="Karlyshev A."/>
        </authorList>
    </citation>
    <scope>NUCLEOTIDE SEQUENCE [LARGE SCALE GENOMIC DNA]</scope>
    <source>
        <strain evidence="1 2">MT1.1</strain>
    </source>
</reference>
<dbReference type="AlphaFoldDB" id="A0A417Z381"/>
<dbReference type="Gene3D" id="3.40.50.1240">
    <property type="entry name" value="Phosphoglycerate mutase-like"/>
    <property type="match status" value="1"/>
</dbReference>
<dbReference type="Pfam" id="PF00300">
    <property type="entry name" value="His_Phos_1"/>
    <property type="match status" value="1"/>
</dbReference>
<dbReference type="InterPro" id="IPR029033">
    <property type="entry name" value="His_PPase_superfam"/>
</dbReference>
<dbReference type="EMBL" id="QWLM01000013">
    <property type="protein sequence ID" value="RHW44823.1"/>
    <property type="molecule type" value="Genomic_DNA"/>
</dbReference>
<dbReference type="Proteomes" id="UP000285376">
    <property type="component" value="Unassembled WGS sequence"/>
</dbReference>
<evidence type="ECO:0000313" key="2">
    <source>
        <dbReference type="Proteomes" id="UP000285376"/>
    </source>
</evidence>
<organism evidence="1 2">
    <name type="scientific">Dermacoccus abyssi</name>
    <dbReference type="NCBI Taxonomy" id="322596"/>
    <lineage>
        <taxon>Bacteria</taxon>
        <taxon>Bacillati</taxon>
        <taxon>Actinomycetota</taxon>
        <taxon>Actinomycetes</taxon>
        <taxon>Micrococcales</taxon>
        <taxon>Dermacoccaceae</taxon>
        <taxon>Dermacoccus</taxon>
    </lineage>
</organism>
<dbReference type="CDD" id="cd07067">
    <property type="entry name" value="HP_PGM_like"/>
    <property type="match status" value="1"/>
</dbReference>
<dbReference type="SMART" id="SM00855">
    <property type="entry name" value="PGAM"/>
    <property type="match status" value="1"/>
</dbReference>
<dbReference type="SUPFAM" id="SSF53254">
    <property type="entry name" value="Phosphoglycerate mutase-like"/>
    <property type="match status" value="1"/>
</dbReference>
<name>A0A417Z381_9MICO</name>
<sequence length="175" mass="18218">MSENVRRLVLLRHATAEPDGREGDESRELTAHGLDEAARAGEWLRENDLLGEAVLCSPAARTRQTWAAIQEATGHGVLITMEPAIYEADVDSLLSVVRDLDATAPEAQTAVIVGHAPGIPALAYELVAGAGDAGDLETLTRGFVPASVAVVAFEGGWGDVARGAGDLLDVRAGGL</sequence>
<dbReference type="RefSeq" id="WP_118914100.1">
    <property type="nucleotide sequence ID" value="NZ_CBCRVH010000004.1"/>
</dbReference>
<protein>
    <submittedName>
        <fullName evidence="1">Histidine phosphatase family protein</fullName>
    </submittedName>
</protein>
<comment type="caution">
    <text evidence="1">The sequence shown here is derived from an EMBL/GenBank/DDBJ whole genome shotgun (WGS) entry which is preliminary data.</text>
</comment>
<dbReference type="InterPro" id="IPR013078">
    <property type="entry name" value="His_Pase_superF_clade-1"/>
</dbReference>
<gene>
    <name evidence="1" type="ORF">D1832_11265</name>
</gene>
<accession>A0A417Z381</accession>
<proteinExistence type="predicted"/>
<evidence type="ECO:0000313" key="1">
    <source>
        <dbReference type="EMBL" id="RHW44823.1"/>
    </source>
</evidence>